<dbReference type="PANTHER" id="PTHR30445:SF8">
    <property type="entry name" value="K(+)_H(+) ANTIPORTER SUBUNIT KHTT"/>
    <property type="match status" value="1"/>
</dbReference>
<organism evidence="2 3">
    <name type="scientific">Niallia taxi</name>
    <dbReference type="NCBI Taxonomy" id="2499688"/>
    <lineage>
        <taxon>Bacteria</taxon>
        <taxon>Bacillati</taxon>
        <taxon>Bacillota</taxon>
        <taxon>Bacilli</taxon>
        <taxon>Bacillales</taxon>
        <taxon>Bacillaceae</taxon>
        <taxon>Niallia</taxon>
    </lineage>
</organism>
<name>A0A3S2UUJ2_9BACI</name>
<dbReference type="Pfam" id="PF02080">
    <property type="entry name" value="TrkA_C"/>
    <property type="match status" value="1"/>
</dbReference>
<sequence length="168" mass="18885">MNIRETELPGIGKKFELITKNNDKVVIVIHDDGRREVYHFDDDDHEESISSVTFNDLESRQIAGILGGMAYKPKALENIEMAFNDLIIEWYKVERDSKAANHTIGDMDIRNNYKVNVIAIMKKGADKMLSPGPETLVEAGDTLVISGERQHLKKIILEQLTKSTGGDT</sequence>
<dbReference type="Proteomes" id="UP000288024">
    <property type="component" value="Unassembled WGS sequence"/>
</dbReference>
<dbReference type="GeneID" id="87619543"/>
<dbReference type="PROSITE" id="PS51202">
    <property type="entry name" value="RCK_C"/>
    <property type="match status" value="1"/>
</dbReference>
<evidence type="ECO:0000313" key="2">
    <source>
        <dbReference type="EMBL" id="RVT58552.1"/>
    </source>
</evidence>
<dbReference type="RefSeq" id="WP_127740741.1">
    <property type="nucleotide sequence ID" value="NZ_CAJCKN010000012.1"/>
</dbReference>
<dbReference type="InterPro" id="IPR036721">
    <property type="entry name" value="RCK_C_sf"/>
</dbReference>
<feature type="domain" description="RCK C-terminal" evidence="1">
    <location>
        <begin position="76"/>
        <end position="161"/>
    </location>
</feature>
<dbReference type="InterPro" id="IPR026278">
    <property type="entry name" value="KhtT"/>
</dbReference>
<dbReference type="AlphaFoldDB" id="A0A3S2UUJ2"/>
<dbReference type="Gene3D" id="3.30.70.1450">
    <property type="entry name" value="Regulator of K+ conductance, C-terminal domain"/>
    <property type="match status" value="1"/>
</dbReference>
<dbReference type="InterPro" id="IPR058776">
    <property type="entry name" value="KhtT-like_N"/>
</dbReference>
<dbReference type="GO" id="GO:0006813">
    <property type="term" value="P:potassium ion transport"/>
    <property type="evidence" value="ECO:0007669"/>
    <property type="project" value="InterPro"/>
</dbReference>
<dbReference type="InterPro" id="IPR006037">
    <property type="entry name" value="RCK_C"/>
</dbReference>
<dbReference type="GO" id="GO:0008324">
    <property type="term" value="F:monoatomic cation transmembrane transporter activity"/>
    <property type="evidence" value="ECO:0007669"/>
    <property type="project" value="InterPro"/>
</dbReference>
<dbReference type="EMBL" id="RZTZ01000012">
    <property type="protein sequence ID" value="RVT58552.1"/>
    <property type="molecule type" value="Genomic_DNA"/>
</dbReference>
<dbReference type="PANTHER" id="PTHR30445">
    <property type="entry name" value="K(+)_H(+) ANTIPORTER SUBUNIT KHTT"/>
    <property type="match status" value="1"/>
</dbReference>
<comment type="caution">
    <text evidence="2">The sequence shown here is derived from an EMBL/GenBank/DDBJ whole genome shotgun (WGS) entry which is preliminary data.</text>
</comment>
<dbReference type="Pfam" id="PF25991">
    <property type="entry name" value="KhtT_N"/>
    <property type="match status" value="1"/>
</dbReference>
<protein>
    <submittedName>
        <fullName evidence="2">Potassium:proton antiporter</fullName>
    </submittedName>
</protein>
<accession>A0A3S2UUJ2</accession>
<evidence type="ECO:0000313" key="3">
    <source>
        <dbReference type="Proteomes" id="UP000288024"/>
    </source>
</evidence>
<proteinExistence type="predicted"/>
<evidence type="ECO:0000259" key="1">
    <source>
        <dbReference type="PROSITE" id="PS51202"/>
    </source>
</evidence>
<dbReference type="PIRSF" id="PIRSF005028">
    <property type="entry name" value="KhtT"/>
    <property type="match status" value="1"/>
</dbReference>
<dbReference type="InterPro" id="IPR050144">
    <property type="entry name" value="AAE_transporter"/>
</dbReference>
<gene>
    <name evidence="2" type="ORF">EM808_21770</name>
</gene>
<dbReference type="SUPFAM" id="SSF116726">
    <property type="entry name" value="TrkA C-terminal domain-like"/>
    <property type="match status" value="1"/>
</dbReference>
<reference evidence="2 3" key="1">
    <citation type="submission" date="2019-01" db="EMBL/GenBank/DDBJ databases">
        <title>Bacillus sp. M5HDSG1-1, whole genome shotgun sequence.</title>
        <authorList>
            <person name="Tuo L."/>
        </authorList>
    </citation>
    <scope>NUCLEOTIDE SEQUENCE [LARGE SCALE GENOMIC DNA]</scope>
    <source>
        <strain evidence="2 3">M5HDSG1-1</strain>
    </source>
</reference>
<keyword evidence="3" id="KW-1185">Reference proteome</keyword>